<dbReference type="OrthoDB" id="1413770at2"/>
<keyword evidence="4" id="KW-1185">Reference proteome</keyword>
<evidence type="ECO:0000259" key="1">
    <source>
        <dbReference type="Pfam" id="PF13622"/>
    </source>
</evidence>
<evidence type="ECO:0000313" key="3">
    <source>
        <dbReference type="EMBL" id="SDZ35507.1"/>
    </source>
</evidence>
<evidence type="ECO:0000259" key="2">
    <source>
        <dbReference type="Pfam" id="PF20789"/>
    </source>
</evidence>
<dbReference type="RefSeq" id="WP_093276422.1">
    <property type="nucleotide sequence ID" value="NZ_FNOK01000062.1"/>
</dbReference>
<dbReference type="Pfam" id="PF13622">
    <property type="entry name" value="4HBT_3"/>
    <property type="match status" value="1"/>
</dbReference>
<dbReference type="EMBL" id="FNOK01000062">
    <property type="protein sequence ID" value="SDZ35507.1"/>
    <property type="molecule type" value="Genomic_DNA"/>
</dbReference>
<proteinExistence type="predicted"/>
<evidence type="ECO:0000313" key="4">
    <source>
        <dbReference type="Proteomes" id="UP000199529"/>
    </source>
</evidence>
<dbReference type="InterPro" id="IPR042171">
    <property type="entry name" value="Acyl-CoA_hotdog"/>
</dbReference>
<dbReference type="STRING" id="418495.SAMN05216215_106244"/>
<dbReference type="SUPFAM" id="SSF54637">
    <property type="entry name" value="Thioesterase/thiol ester dehydrase-isomerase"/>
    <property type="match status" value="1"/>
</dbReference>
<sequence>MAETNGAEPFFTIDGDRLVPGPHAGSPWAPDMMHGRLFGGLLARALEQEHAEPDFHFTRLTVDLFRNTKLVPVRVETQRVRDGRRIRVADATVYAGDAPVARASAVLLRRGEQPTETVEQTPAWDVPSPEAIGSPRAQPSGWPPPFDIWMLDADGEPTSSWNADGRRRAWLRDNNELVAGESPSPFVRVALAGDFASPLANFGTHGKLEFINADYTLTLSRLPLSEAIGIEATGHLSEDGVAAANCTFHDTSGPIGYCTVTAVANPAAK</sequence>
<dbReference type="InterPro" id="IPR049450">
    <property type="entry name" value="ACOT8-like_C"/>
</dbReference>
<feature type="domain" description="Acyl-CoA thioesterase-like C-terminal" evidence="2">
    <location>
        <begin position="133"/>
        <end position="259"/>
    </location>
</feature>
<dbReference type="AlphaFoldDB" id="A0A1H3SCS0"/>
<organism evidence="3 4">
    <name type="scientific">Saccharopolyspora shandongensis</name>
    <dbReference type="NCBI Taxonomy" id="418495"/>
    <lineage>
        <taxon>Bacteria</taxon>
        <taxon>Bacillati</taxon>
        <taxon>Actinomycetota</taxon>
        <taxon>Actinomycetes</taxon>
        <taxon>Pseudonocardiales</taxon>
        <taxon>Pseudonocardiaceae</taxon>
        <taxon>Saccharopolyspora</taxon>
    </lineage>
</organism>
<reference evidence="4" key="1">
    <citation type="submission" date="2016-10" db="EMBL/GenBank/DDBJ databases">
        <authorList>
            <person name="Varghese N."/>
            <person name="Submissions S."/>
        </authorList>
    </citation>
    <scope>NUCLEOTIDE SEQUENCE [LARGE SCALE GENOMIC DNA]</scope>
    <source>
        <strain evidence="4">CGMCC 4.3530</strain>
    </source>
</reference>
<protein>
    <submittedName>
        <fullName evidence="3">Thioesterase-like superfamily protein</fullName>
    </submittedName>
</protein>
<gene>
    <name evidence="3" type="ORF">SAMN05216215_106244</name>
</gene>
<dbReference type="Gene3D" id="2.40.160.210">
    <property type="entry name" value="Acyl-CoA thioesterase, double hotdog domain"/>
    <property type="match status" value="1"/>
</dbReference>
<feature type="domain" description="Acyl-CoA thioesterase-like N-terminal HotDog" evidence="1">
    <location>
        <begin position="26"/>
        <end position="106"/>
    </location>
</feature>
<dbReference type="Pfam" id="PF20789">
    <property type="entry name" value="4HBT_3C"/>
    <property type="match status" value="1"/>
</dbReference>
<accession>A0A1H3SCS0</accession>
<dbReference type="Proteomes" id="UP000199529">
    <property type="component" value="Unassembled WGS sequence"/>
</dbReference>
<dbReference type="InterPro" id="IPR029069">
    <property type="entry name" value="HotDog_dom_sf"/>
</dbReference>
<dbReference type="InterPro" id="IPR049449">
    <property type="entry name" value="TesB_ACOT8-like_N"/>
</dbReference>
<name>A0A1H3SCS0_9PSEU</name>